<evidence type="ECO:0000256" key="6">
    <source>
        <dbReference type="SAM" id="Phobius"/>
    </source>
</evidence>
<feature type="domain" description="Thioredoxin" evidence="7">
    <location>
        <begin position="34"/>
        <end position="167"/>
    </location>
</feature>
<keyword evidence="6" id="KW-0472">Membrane</keyword>
<dbReference type="EMBL" id="NXFY01000001">
    <property type="protein sequence ID" value="PHO19242.1"/>
    <property type="molecule type" value="Genomic_DNA"/>
</dbReference>
<dbReference type="GO" id="GO:0016491">
    <property type="term" value="F:oxidoreductase activity"/>
    <property type="evidence" value="ECO:0007669"/>
    <property type="project" value="UniProtKB-KW"/>
</dbReference>
<dbReference type="InterPro" id="IPR013766">
    <property type="entry name" value="Thioredoxin_domain"/>
</dbReference>
<dbReference type="InterPro" id="IPR012336">
    <property type="entry name" value="Thioredoxin-like_fold"/>
</dbReference>
<evidence type="ECO:0000313" key="9">
    <source>
        <dbReference type="EMBL" id="PHO19242.1"/>
    </source>
</evidence>
<keyword evidence="3" id="KW-0560">Oxidoreductase</keyword>
<keyword evidence="2" id="KW-0732">Signal</keyword>
<organism evidence="9 10">
    <name type="scientific">Malaciobacter molluscorum LMG 25693</name>
    <dbReference type="NCBI Taxonomy" id="870501"/>
    <lineage>
        <taxon>Bacteria</taxon>
        <taxon>Pseudomonadati</taxon>
        <taxon>Campylobacterota</taxon>
        <taxon>Epsilonproteobacteria</taxon>
        <taxon>Campylobacterales</taxon>
        <taxon>Arcobacteraceae</taxon>
        <taxon>Malaciobacter</taxon>
    </lineage>
</organism>
<sequence>MKNKKIVLGSILTLLVAFIAVTYFYKNKQTQEYNALLEKKAQFLQRDYSIVEGNKDAKVQLVEFFDPACGTCAQFYPYVKELMKKNDGKIKLVLRYAAFHENSDFAVRVLEAARKQDKFFEVLEFMFSTQQYWIDHHVVNPKKLIAILPKSGVDMEKLANHINDEETTKILQQDLADSKELKVTQTPEYFVNGKPLEKFGLQELIDLVNSEL</sequence>
<dbReference type="AlphaFoldDB" id="A0A2G1DL55"/>
<evidence type="ECO:0000313" key="11">
    <source>
        <dbReference type="Proteomes" id="UP000262712"/>
    </source>
</evidence>
<evidence type="ECO:0000256" key="2">
    <source>
        <dbReference type="ARBA" id="ARBA00022729"/>
    </source>
</evidence>
<evidence type="ECO:0000256" key="3">
    <source>
        <dbReference type="ARBA" id="ARBA00023002"/>
    </source>
</evidence>
<dbReference type="KEGG" id="amol:AMOL_1020"/>
<keyword evidence="6" id="KW-0812">Transmembrane</keyword>
<keyword evidence="4" id="KW-1015">Disulfide bond</keyword>
<dbReference type="EMBL" id="CP032098">
    <property type="protein sequence ID" value="AXX92009.1"/>
    <property type="molecule type" value="Genomic_DNA"/>
</dbReference>
<keyword evidence="10" id="KW-1185">Reference proteome</keyword>
<dbReference type="Pfam" id="PF13462">
    <property type="entry name" value="Thioredoxin_4"/>
    <property type="match status" value="1"/>
</dbReference>
<dbReference type="Gene3D" id="3.40.30.10">
    <property type="entry name" value="Glutaredoxin"/>
    <property type="match status" value="1"/>
</dbReference>
<dbReference type="Proteomes" id="UP000221222">
    <property type="component" value="Unassembled WGS sequence"/>
</dbReference>
<evidence type="ECO:0000313" key="8">
    <source>
        <dbReference type="EMBL" id="AXX92009.1"/>
    </source>
</evidence>
<evidence type="ECO:0000256" key="4">
    <source>
        <dbReference type="ARBA" id="ARBA00023157"/>
    </source>
</evidence>
<reference evidence="9 10" key="1">
    <citation type="submission" date="2017-09" db="EMBL/GenBank/DDBJ databases">
        <title>Arcobacter canalis sp. nov., a new species isolated from a water canal contaminated with urban sewage.</title>
        <authorList>
            <person name="Perez-Cataluna A."/>
            <person name="Salas-Masso N."/>
            <person name="Figueras M.J."/>
        </authorList>
    </citation>
    <scope>NUCLEOTIDE SEQUENCE [LARGE SCALE GENOMIC DNA]</scope>
    <source>
        <strain evidence="9 10">F98-3</strain>
    </source>
</reference>
<reference evidence="8 11" key="2">
    <citation type="submission" date="2018-08" db="EMBL/GenBank/DDBJ databases">
        <title>Complete genome of the Arcobacter molluscorum type strain LMG 25693.</title>
        <authorList>
            <person name="Miller W.G."/>
            <person name="Yee E."/>
            <person name="Bono J.L."/>
        </authorList>
    </citation>
    <scope>NUCLEOTIDE SEQUENCE [LARGE SCALE GENOMIC DNA]</scope>
    <source>
        <strain evidence="8 11">CECT 7696</strain>
    </source>
</reference>
<dbReference type="SUPFAM" id="SSF52833">
    <property type="entry name" value="Thioredoxin-like"/>
    <property type="match status" value="1"/>
</dbReference>
<gene>
    <name evidence="8" type="ORF">AMOL_1020</name>
    <name evidence="9" type="ORF">CPU12_00220</name>
</gene>
<protein>
    <submittedName>
        <fullName evidence="9">Disulfide bond formation protein DsbA</fullName>
    </submittedName>
    <submittedName>
        <fullName evidence="8">Protein disulfide oxidoreductase, DsbA/G family</fullName>
    </submittedName>
</protein>
<name>A0A2G1DL55_9BACT</name>
<dbReference type="RefSeq" id="WP_099341059.1">
    <property type="nucleotide sequence ID" value="NZ_CP032098.1"/>
</dbReference>
<dbReference type="InterPro" id="IPR036249">
    <property type="entry name" value="Thioredoxin-like_sf"/>
</dbReference>
<dbReference type="PROSITE" id="PS51352">
    <property type="entry name" value="THIOREDOXIN_2"/>
    <property type="match status" value="1"/>
</dbReference>
<accession>A0A2G1DL55</accession>
<evidence type="ECO:0000313" key="10">
    <source>
        <dbReference type="Proteomes" id="UP000221222"/>
    </source>
</evidence>
<comment type="similarity">
    <text evidence="1">Belongs to the thioredoxin family. DsbA subfamily.</text>
</comment>
<evidence type="ECO:0000256" key="5">
    <source>
        <dbReference type="ARBA" id="ARBA00023284"/>
    </source>
</evidence>
<evidence type="ECO:0000259" key="7">
    <source>
        <dbReference type="PROSITE" id="PS51352"/>
    </source>
</evidence>
<dbReference type="Proteomes" id="UP000262712">
    <property type="component" value="Chromosome"/>
</dbReference>
<keyword evidence="6" id="KW-1133">Transmembrane helix</keyword>
<feature type="transmembrane region" description="Helical" evidence="6">
    <location>
        <begin position="6"/>
        <end position="25"/>
    </location>
</feature>
<keyword evidence="5" id="KW-0676">Redox-active center</keyword>
<dbReference type="PANTHER" id="PTHR13887">
    <property type="entry name" value="GLUTATHIONE S-TRANSFERASE KAPPA"/>
    <property type="match status" value="1"/>
</dbReference>
<dbReference type="PANTHER" id="PTHR13887:SF14">
    <property type="entry name" value="DISULFIDE BOND FORMATION PROTEIN D"/>
    <property type="match status" value="1"/>
</dbReference>
<evidence type="ECO:0000256" key="1">
    <source>
        <dbReference type="ARBA" id="ARBA00005791"/>
    </source>
</evidence>
<proteinExistence type="inferred from homology"/>